<accession>A0A251UVT2</accession>
<keyword evidence="3" id="KW-0378">Hydrolase</keyword>
<feature type="chain" id="PRO_5012670989" evidence="2">
    <location>
        <begin position="19"/>
        <end position="399"/>
    </location>
</feature>
<dbReference type="STRING" id="4232.A0A251UVT2"/>
<dbReference type="EMBL" id="CM007894">
    <property type="protein sequence ID" value="OTG26441.1"/>
    <property type="molecule type" value="Genomic_DNA"/>
</dbReference>
<dbReference type="InterPro" id="IPR035669">
    <property type="entry name" value="SGNH_plant_lipase-like"/>
</dbReference>
<evidence type="ECO:0000313" key="3">
    <source>
        <dbReference type="EMBL" id="OTG26441.1"/>
    </source>
</evidence>
<gene>
    <name evidence="3" type="ORF">HannXRQ_Chr05g0158701</name>
</gene>
<proteinExistence type="inferred from homology"/>
<evidence type="ECO:0000256" key="1">
    <source>
        <dbReference type="ARBA" id="ARBA00008668"/>
    </source>
</evidence>
<evidence type="ECO:0000256" key="2">
    <source>
        <dbReference type="SAM" id="SignalP"/>
    </source>
</evidence>
<keyword evidence="2" id="KW-0732">Signal</keyword>
<keyword evidence="4" id="KW-1185">Reference proteome</keyword>
<dbReference type="InterPro" id="IPR001087">
    <property type="entry name" value="GDSL"/>
</dbReference>
<dbReference type="PANTHER" id="PTHR45642">
    <property type="entry name" value="GDSL ESTERASE/LIPASE EXL3"/>
    <property type="match status" value="1"/>
</dbReference>
<reference evidence="4" key="1">
    <citation type="journal article" date="2017" name="Nature">
        <title>The sunflower genome provides insights into oil metabolism, flowering and Asterid evolution.</title>
        <authorList>
            <person name="Badouin H."/>
            <person name="Gouzy J."/>
            <person name="Grassa C.J."/>
            <person name="Murat F."/>
            <person name="Staton S.E."/>
            <person name="Cottret L."/>
            <person name="Lelandais-Briere C."/>
            <person name="Owens G.L."/>
            <person name="Carrere S."/>
            <person name="Mayjonade B."/>
            <person name="Legrand L."/>
            <person name="Gill N."/>
            <person name="Kane N.C."/>
            <person name="Bowers J.E."/>
            <person name="Hubner S."/>
            <person name="Bellec A."/>
            <person name="Berard A."/>
            <person name="Berges H."/>
            <person name="Blanchet N."/>
            <person name="Boniface M.C."/>
            <person name="Brunel D."/>
            <person name="Catrice O."/>
            <person name="Chaidir N."/>
            <person name="Claudel C."/>
            <person name="Donnadieu C."/>
            <person name="Faraut T."/>
            <person name="Fievet G."/>
            <person name="Helmstetter N."/>
            <person name="King M."/>
            <person name="Knapp S.J."/>
            <person name="Lai Z."/>
            <person name="Le Paslier M.C."/>
            <person name="Lippi Y."/>
            <person name="Lorenzon L."/>
            <person name="Mandel J.R."/>
            <person name="Marage G."/>
            <person name="Marchand G."/>
            <person name="Marquand E."/>
            <person name="Bret-Mestries E."/>
            <person name="Morien E."/>
            <person name="Nambeesan S."/>
            <person name="Nguyen T."/>
            <person name="Pegot-Espagnet P."/>
            <person name="Pouilly N."/>
            <person name="Raftis F."/>
            <person name="Sallet E."/>
            <person name="Schiex T."/>
            <person name="Thomas J."/>
            <person name="Vandecasteele C."/>
            <person name="Vares D."/>
            <person name="Vear F."/>
            <person name="Vautrin S."/>
            <person name="Crespi M."/>
            <person name="Mangin B."/>
            <person name="Burke J.M."/>
            <person name="Salse J."/>
            <person name="Munos S."/>
            <person name="Vincourt P."/>
            <person name="Rieseberg L.H."/>
            <person name="Langlade N.B."/>
        </authorList>
    </citation>
    <scope>NUCLEOTIDE SEQUENCE [LARGE SCALE GENOMIC DNA]</scope>
    <source>
        <strain evidence="4">cv. SF193</strain>
    </source>
</reference>
<dbReference type="Proteomes" id="UP000215914">
    <property type="component" value="Chromosome 5"/>
</dbReference>
<evidence type="ECO:0000313" key="4">
    <source>
        <dbReference type="Proteomes" id="UP000215914"/>
    </source>
</evidence>
<dbReference type="GO" id="GO:0016788">
    <property type="term" value="F:hydrolase activity, acting on ester bonds"/>
    <property type="evidence" value="ECO:0007669"/>
    <property type="project" value="InterPro"/>
</dbReference>
<dbReference type="OMA" id="HYEILAF"/>
<organism evidence="3 4">
    <name type="scientific">Helianthus annuus</name>
    <name type="common">Common sunflower</name>
    <dbReference type="NCBI Taxonomy" id="4232"/>
    <lineage>
        <taxon>Eukaryota</taxon>
        <taxon>Viridiplantae</taxon>
        <taxon>Streptophyta</taxon>
        <taxon>Embryophyta</taxon>
        <taxon>Tracheophyta</taxon>
        <taxon>Spermatophyta</taxon>
        <taxon>Magnoliopsida</taxon>
        <taxon>eudicotyledons</taxon>
        <taxon>Gunneridae</taxon>
        <taxon>Pentapetalae</taxon>
        <taxon>asterids</taxon>
        <taxon>campanulids</taxon>
        <taxon>Asterales</taxon>
        <taxon>Asteraceae</taxon>
        <taxon>Asteroideae</taxon>
        <taxon>Heliantheae alliance</taxon>
        <taxon>Heliantheae</taxon>
        <taxon>Helianthus</taxon>
    </lineage>
</organism>
<dbReference type="CDD" id="cd01837">
    <property type="entry name" value="SGNH_plant_lipase_like"/>
    <property type="match status" value="1"/>
</dbReference>
<sequence>MFSVYFFIIFSFSYGSHSHFLVTSVYLHGNGATYLPDNVSVPAIIAFGDSLLDPGNNNRLMTFTKANFPPYGKDFVGGKPTGRFTNGKTLGDFLDDTQTSNKKHTRNAPFFSLGPQFSSFLLILIDFIRNQGFGVKEYLPAYLDPSIKDSDLLTGVSFASGGSGYDPLTSTLAVVIPLSVQLEMFKKYISKLKIKVGEEQAKHIIANSVYFISAGSNDFLTNYYIYPIRRLRYDVFGYGKMLVKFAMDYIQEIHKLGARRIVVFSTPPLGCIPIERTIAGGLHRKCVDKYNKAAQLFNSMLKQEILFLAGRLPETRVAMADLYNPLISIIENPHQYGLEVTDRGCCGIGIIEMSFSCNKLSKLCRDDSKFLFWDSLHPTEKGCDIYINLILPNLLKSLF</sequence>
<dbReference type="InterPro" id="IPR036514">
    <property type="entry name" value="SGNH_hydro_sf"/>
</dbReference>
<dbReference type="AlphaFoldDB" id="A0A251UVT2"/>
<dbReference type="InterPro" id="IPR050592">
    <property type="entry name" value="GDSL_lipolytic_enzyme"/>
</dbReference>
<dbReference type="SUPFAM" id="SSF52266">
    <property type="entry name" value="SGNH hydrolase"/>
    <property type="match status" value="1"/>
</dbReference>
<dbReference type="InParanoid" id="A0A251UVT2"/>
<feature type="signal peptide" evidence="2">
    <location>
        <begin position="1"/>
        <end position="18"/>
    </location>
</feature>
<dbReference type="Pfam" id="PF00657">
    <property type="entry name" value="Lipase_GDSL"/>
    <property type="match status" value="1"/>
</dbReference>
<comment type="similarity">
    <text evidence="1">Belongs to the 'GDSL' lipolytic enzyme family.</text>
</comment>
<protein>
    <submittedName>
        <fullName evidence="3">Putative SGNH hydrolase-type esterase domain-containing protein</fullName>
    </submittedName>
</protein>
<name>A0A251UVT2_HELAN</name>
<dbReference type="Gene3D" id="3.40.50.1110">
    <property type="entry name" value="SGNH hydrolase"/>
    <property type="match status" value="1"/>
</dbReference>
<dbReference type="PANTHER" id="PTHR45642:SF82">
    <property type="entry name" value="GDSL-LIKE LIPASE_ACYLHYDROLASE SUPERFAMILY PROTEIN-RELATED"/>
    <property type="match status" value="1"/>
</dbReference>